<gene>
    <name evidence="1" type="ORF">ABZ510_27035</name>
</gene>
<comment type="caution">
    <text evidence="1">The sequence shown here is derived from an EMBL/GenBank/DDBJ whole genome shotgun (WGS) entry which is preliminary data.</text>
</comment>
<sequence>MAIQVVTSSIMTSDMTPHIARCVGDAYWVVSWLPGRTLTEPQAMAAMNVAAAVATNGLPPDDDWSRLDSLSRELGLTGREAAYLVAVEQHDYRRGFSTEYIGDASGAAGSGPS</sequence>
<dbReference type="EMBL" id="JBEYBF010000024">
    <property type="protein sequence ID" value="MEU1955504.1"/>
    <property type="molecule type" value="Genomic_DNA"/>
</dbReference>
<organism evidence="1 2">
    <name type="scientific">Nocardia rhamnosiphila</name>
    <dbReference type="NCBI Taxonomy" id="426716"/>
    <lineage>
        <taxon>Bacteria</taxon>
        <taxon>Bacillati</taxon>
        <taxon>Actinomycetota</taxon>
        <taxon>Actinomycetes</taxon>
        <taxon>Mycobacteriales</taxon>
        <taxon>Nocardiaceae</taxon>
        <taxon>Nocardia</taxon>
    </lineage>
</organism>
<accession>A0ABV2WX83</accession>
<name>A0ABV2WX83_9NOCA</name>
<keyword evidence="2" id="KW-1185">Reference proteome</keyword>
<reference evidence="1 2" key="1">
    <citation type="submission" date="2024-06" db="EMBL/GenBank/DDBJ databases">
        <title>The Natural Products Discovery Center: Release of the First 8490 Sequenced Strains for Exploring Actinobacteria Biosynthetic Diversity.</title>
        <authorList>
            <person name="Kalkreuter E."/>
            <person name="Kautsar S.A."/>
            <person name="Yang D."/>
            <person name="Bader C.D."/>
            <person name="Teijaro C.N."/>
            <person name="Fluegel L."/>
            <person name="Davis C.M."/>
            <person name="Simpson J.R."/>
            <person name="Lauterbach L."/>
            <person name="Steele A.D."/>
            <person name="Gui C."/>
            <person name="Meng S."/>
            <person name="Li G."/>
            <person name="Viehrig K."/>
            <person name="Ye F."/>
            <person name="Su P."/>
            <person name="Kiefer A.F."/>
            <person name="Nichols A."/>
            <person name="Cepeda A.J."/>
            <person name="Yan W."/>
            <person name="Fan B."/>
            <person name="Jiang Y."/>
            <person name="Adhikari A."/>
            <person name="Zheng C.-J."/>
            <person name="Schuster L."/>
            <person name="Cowan T.M."/>
            <person name="Smanski M.J."/>
            <person name="Chevrette M.G."/>
            <person name="De Carvalho L.P.S."/>
            <person name="Shen B."/>
        </authorList>
    </citation>
    <scope>NUCLEOTIDE SEQUENCE [LARGE SCALE GENOMIC DNA]</scope>
    <source>
        <strain evidence="1 2">NPDC019708</strain>
    </source>
</reference>
<dbReference type="GeneID" id="96243383"/>
<evidence type="ECO:0000313" key="1">
    <source>
        <dbReference type="EMBL" id="MEU1955504.1"/>
    </source>
</evidence>
<protein>
    <recommendedName>
        <fullName evidence="3">ANTAR domain-containing protein</fullName>
    </recommendedName>
</protein>
<evidence type="ECO:0000313" key="2">
    <source>
        <dbReference type="Proteomes" id="UP001550628"/>
    </source>
</evidence>
<proteinExistence type="predicted"/>
<dbReference type="Proteomes" id="UP001550628">
    <property type="component" value="Unassembled WGS sequence"/>
</dbReference>
<dbReference type="RefSeq" id="WP_081876871.1">
    <property type="nucleotide sequence ID" value="NZ_JBEXYG010000010.1"/>
</dbReference>
<evidence type="ECO:0008006" key="3">
    <source>
        <dbReference type="Google" id="ProtNLM"/>
    </source>
</evidence>